<dbReference type="Proteomes" id="UP000254701">
    <property type="component" value="Unassembled WGS sequence"/>
</dbReference>
<accession>A0A380WRF8</accession>
<dbReference type="AlphaFoldDB" id="A0A380WRF8"/>
<sequence>MRMMLKVSIPTEDGNRAIKDGSLPQAIERVMADLKPEAAYFTAEAGRRTAFIFLDVAHSSDMPMVAERFFFGFNANVDMIPVMNAEDLRKGPPATMAVLAG</sequence>
<reference evidence="1 2" key="1">
    <citation type="submission" date="2018-06" db="EMBL/GenBank/DDBJ databases">
        <authorList>
            <consortium name="Pathogen Informatics"/>
            <person name="Doyle S."/>
        </authorList>
    </citation>
    <scope>NUCLEOTIDE SEQUENCE [LARGE SCALE GENOMIC DNA]</scope>
    <source>
        <strain evidence="1 2">NCTC10684</strain>
    </source>
</reference>
<dbReference type="EMBL" id="UFSM01000001">
    <property type="protein sequence ID" value="SUU91490.1"/>
    <property type="molecule type" value="Genomic_DNA"/>
</dbReference>
<evidence type="ECO:0008006" key="3">
    <source>
        <dbReference type="Google" id="ProtNLM"/>
    </source>
</evidence>
<dbReference type="OrthoDB" id="120749at2"/>
<protein>
    <recommendedName>
        <fullName evidence="3">Panthothenate synthetase</fullName>
    </recommendedName>
</protein>
<organism evidence="1 2">
    <name type="scientific">Aminobacter aminovorans</name>
    <name type="common">Chelatobacter heintzii</name>
    <dbReference type="NCBI Taxonomy" id="83263"/>
    <lineage>
        <taxon>Bacteria</taxon>
        <taxon>Pseudomonadati</taxon>
        <taxon>Pseudomonadota</taxon>
        <taxon>Alphaproteobacteria</taxon>
        <taxon>Hyphomicrobiales</taxon>
        <taxon>Phyllobacteriaceae</taxon>
        <taxon>Aminobacter</taxon>
    </lineage>
</organism>
<gene>
    <name evidence="1" type="ORF">NCTC10684_04758</name>
</gene>
<evidence type="ECO:0000313" key="2">
    <source>
        <dbReference type="Proteomes" id="UP000254701"/>
    </source>
</evidence>
<proteinExistence type="predicted"/>
<dbReference type="RefSeq" id="WP_115733348.1">
    <property type="nucleotide sequence ID" value="NZ_BAAAVY010000017.1"/>
</dbReference>
<evidence type="ECO:0000313" key="1">
    <source>
        <dbReference type="EMBL" id="SUU91490.1"/>
    </source>
</evidence>
<name>A0A380WRF8_AMIAI</name>